<reference evidence="3 4" key="1">
    <citation type="journal article" date="2018" name="Environ. Microbiol.">
        <title>Novel energy conservation strategies and behaviour of Pelotomaculum schinkii driving syntrophic propionate catabolism.</title>
        <authorList>
            <person name="Hidalgo-Ahumada C.A.P."/>
            <person name="Nobu M.K."/>
            <person name="Narihiro T."/>
            <person name="Tamaki H."/>
            <person name="Liu W.T."/>
            <person name="Kamagata Y."/>
            <person name="Stams A.J.M."/>
            <person name="Imachi H."/>
            <person name="Sousa D.Z."/>
        </authorList>
    </citation>
    <scope>NUCLEOTIDE SEQUENCE [LARGE SCALE GENOMIC DNA]</scope>
    <source>
        <strain evidence="3 4">HH</strain>
    </source>
</reference>
<organism evidence="3 4">
    <name type="scientific">Pelotomaculum schinkii</name>
    <dbReference type="NCBI Taxonomy" id="78350"/>
    <lineage>
        <taxon>Bacteria</taxon>
        <taxon>Bacillati</taxon>
        <taxon>Bacillota</taxon>
        <taxon>Clostridia</taxon>
        <taxon>Eubacteriales</taxon>
        <taxon>Desulfotomaculaceae</taxon>
        <taxon>Pelotomaculum</taxon>
    </lineage>
</organism>
<sequence length="208" mass="22421">MKRFFDFLGLGGQGNNGFPAKDLFRRNLWLAGLAALGIVMLLFSGTGREKPAEKTADRSELPVATTSEQAGNGMSAEEEKISKKLCEMLRQVEGAGRVEASVRLSGSTREEYAVNTTTGKKTTQEREQAGGTRLTTEDTFSSQLVMNRSGSGGEQPVVERETAPQVAGVLVVAEGAGEARVKAKLFEATRVALGIEPQKIMVLPMERR</sequence>
<evidence type="ECO:0000256" key="2">
    <source>
        <dbReference type="SAM" id="Phobius"/>
    </source>
</evidence>
<comment type="caution">
    <text evidence="3">The sequence shown here is derived from an EMBL/GenBank/DDBJ whole genome shotgun (WGS) entry which is preliminary data.</text>
</comment>
<gene>
    <name evidence="3" type="ORF">Psch_00188</name>
</gene>
<dbReference type="EMBL" id="QFGA01000001">
    <property type="protein sequence ID" value="TEB06656.1"/>
    <property type="molecule type" value="Genomic_DNA"/>
</dbReference>
<evidence type="ECO:0000256" key="1">
    <source>
        <dbReference type="SAM" id="MobiDB-lite"/>
    </source>
</evidence>
<protein>
    <recommendedName>
        <fullName evidence="5">Stage III sporulation protein AG</fullName>
    </recommendedName>
</protein>
<evidence type="ECO:0000313" key="4">
    <source>
        <dbReference type="Proteomes" id="UP000298324"/>
    </source>
</evidence>
<evidence type="ECO:0008006" key="5">
    <source>
        <dbReference type="Google" id="ProtNLM"/>
    </source>
</evidence>
<accession>A0A4Y7RCV0</accession>
<feature type="transmembrane region" description="Helical" evidence="2">
    <location>
        <begin position="28"/>
        <end position="45"/>
    </location>
</feature>
<feature type="compositionally biased region" description="Basic and acidic residues" evidence="1">
    <location>
        <begin position="51"/>
        <end position="60"/>
    </location>
</feature>
<keyword evidence="2" id="KW-0472">Membrane</keyword>
<keyword evidence="4" id="KW-1185">Reference proteome</keyword>
<name>A0A4Y7RCV0_9FIRM</name>
<evidence type="ECO:0000313" key="3">
    <source>
        <dbReference type="EMBL" id="TEB06656.1"/>
    </source>
</evidence>
<keyword evidence="2" id="KW-1133">Transmembrane helix</keyword>
<dbReference type="AlphaFoldDB" id="A0A4Y7RCV0"/>
<keyword evidence="2" id="KW-0812">Transmembrane</keyword>
<feature type="region of interest" description="Disordered" evidence="1">
    <location>
        <begin position="116"/>
        <end position="135"/>
    </location>
</feature>
<feature type="region of interest" description="Disordered" evidence="1">
    <location>
        <begin position="51"/>
        <end position="79"/>
    </location>
</feature>
<proteinExistence type="predicted"/>
<dbReference type="RefSeq" id="WP_190238837.1">
    <property type="nucleotide sequence ID" value="NZ_QFGA01000001.1"/>
</dbReference>
<dbReference type="Proteomes" id="UP000298324">
    <property type="component" value="Unassembled WGS sequence"/>
</dbReference>